<feature type="domain" description="Helicase C-terminal" evidence="11">
    <location>
        <begin position="387"/>
        <end position="558"/>
    </location>
</feature>
<dbReference type="Proteomes" id="UP001139347">
    <property type="component" value="Unassembled WGS sequence"/>
</dbReference>
<dbReference type="InterPro" id="IPR050615">
    <property type="entry name" value="ATP-dep_DNA_Helicase"/>
</dbReference>
<feature type="domain" description="Helicase ATP-binding" evidence="10">
    <location>
        <begin position="201"/>
        <end position="357"/>
    </location>
</feature>
<keyword evidence="4 12" id="KW-0347">Helicase</keyword>
<dbReference type="PRINTS" id="PR00851">
    <property type="entry name" value="XRODRMPGMNTB"/>
</dbReference>
<dbReference type="InterPro" id="IPR001650">
    <property type="entry name" value="Helicase_C-like"/>
</dbReference>
<evidence type="ECO:0000256" key="6">
    <source>
        <dbReference type="ARBA" id="ARBA00023235"/>
    </source>
</evidence>
<comment type="catalytic activity">
    <reaction evidence="7">
        <text>Couples ATP hydrolysis with the unwinding of duplex DNA by translocating in the 3'-5' direction.</text>
        <dbReference type="EC" id="5.6.2.4"/>
    </reaction>
</comment>
<evidence type="ECO:0000256" key="3">
    <source>
        <dbReference type="ARBA" id="ARBA00022801"/>
    </source>
</evidence>
<dbReference type="PANTHER" id="PTHR11274:SF0">
    <property type="entry name" value="GENERAL TRANSCRIPTION AND DNA REPAIR FACTOR IIH HELICASE SUBUNIT XPB"/>
    <property type="match status" value="1"/>
</dbReference>
<protein>
    <recommendedName>
        <fullName evidence="8">DNA 3'-5' helicase</fullName>
        <ecNumber evidence="8">5.6.2.4</ecNumber>
    </recommendedName>
</protein>
<evidence type="ECO:0000313" key="12">
    <source>
        <dbReference type="EMBL" id="MCJ8011286.1"/>
    </source>
</evidence>
<comment type="caution">
    <text evidence="12">The sequence shown here is derived from an EMBL/GenBank/DDBJ whole genome shotgun (WGS) entry which is preliminary data.</text>
</comment>
<dbReference type="PROSITE" id="PS51192">
    <property type="entry name" value="HELICASE_ATP_BIND_1"/>
    <property type="match status" value="1"/>
</dbReference>
<keyword evidence="2" id="KW-0547">Nucleotide-binding</keyword>
<proteinExistence type="inferred from homology"/>
<evidence type="ECO:0000256" key="9">
    <source>
        <dbReference type="ARBA" id="ARBA00048988"/>
    </source>
</evidence>
<accession>A0A9X1WMC5</accession>
<dbReference type="GO" id="GO:0005524">
    <property type="term" value="F:ATP binding"/>
    <property type="evidence" value="ECO:0007669"/>
    <property type="project" value="UniProtKB-KW"/>
</dbReference>
<sequence>MNDIKACIVQRDRTVLLECGHPGFEAAREKLSRFAELVKSPSSFHTYRITPLSLWNAAALGCTADEIADDLSSLAKWGMPAGLQHEIHELISRYGKLKLQKERLDGERLLLMASDSSFMDEVLSLPALADVKLSRISPVEARLDAATRGRLKQELMRQGFPVLDLAGYHEGQSLKLDWNSGNDGDAFSLRTYQQDAVEAFEGVTGSGGSGVLVLPCGAGKTVIGIAALERQQCECLILTSNTTSVEQWIQELTSKTTLESSDVGQYTGQKKEVKPVTVATYQILTHRRSKDDEFEHMKLFNERNWGLIIYDEVHLLPAPVFRATADIQATRRLGLTATLVREDGCEQDVFSLIGPRRYEMPWKELEAKGWIAQVDCCEIRVPMDAALREKYLYALGKEKFRFAAENPAKIHIVKELLHRHQTAGILVIGQYLKQLQAIAEAVGAPLISGKMPQQQRTALYASFKRGETPVLVVSKVANFAVDLPDASVAIEISGSFGSRQEEAQRLGRLLRPKAGDNRAYFYTLVSESSREEEFAVRRQMFLIEQGYEYTVHSAKEVRSGT</sequence>
<gene>
    <name evidence="12" type="ORF">MUG84_05925</name>
</gene>
<evidence type="ECO:0000256" key="8">
    <source>
        <dbReference type="ARBA" id="ARBA00034808"/>
    </source>
</evidence>
<dbReference type="GO" id="GO:0003677">
    <property type="term" value="F:DNA binding"/>
    <property type="evidence" value="ECO:0007669"/>
    <property type="project" value="InterPro"/>
</dbReference>
<evidence type="ECO:0000256" key="7">
    <source>
        <dbReference type="ARBA" id="ARBA00034617"/>
    </source>
</evidence>
<dbReference type="AlphaFoldDB" id="A0A9X1WMC5"/>
<dbReference type="NCBIfam" id="NF045503">
    <property type="entry name" value="repair_heli_XPB"/>
    <property type="match status" value="1"/>
</dbReference>
<evidence type="ECO:0000259" key="10">
    <source>
        <dbReference type="PROSITE" id="PS51192"/>
    </source>
</evidence>
<evidence type="ECO:0000256" key="5">
    <source>
        <dbReference type="ARBA" id="ARBA00022840"/>
    </source>
</evidence>
<dbReference type="GO" id="GO:0043138">
    <property type="term" value="F:3'-5' DNA helicase activity"/>
    <property type="evidence" value="ECO:0007669"/>
    <property type="project" value="UniProtKB-EC"/>
</dbReference>
<keyword evidence="13" id="KW-1185">Reference proteome</keyword>
<evidence type="ECO:0000259" key="11">
    <source>
        <dbReference type="PROSITE" id="PS51194"/>
    </source>
</evidence>
<dbReference type="InterPro" id="IPR014001">
    <property type="entry name" value="Helicase_ATP-bd"/>
</dbReference>
<keyword evidence="3" id="KW-0378">Hydrolase</keyword>
<dbReference type="Pfam" id="PF04851">
    <property type="entry name" value="ResIII"/>
    <property type="match status" value="1"/>
</dbReference>
<dbReference type="SUPFAM" id="SSF52540">
    <property type="entry name" value="P-loop containing nucleoside triphosphate hydrolases"/>
    <property type="match status" value="2"/>
</dbReference>
<keyword evidence="5" id="KW-0067">ATP-binding</keyword>
<dbReference type="InterPro" id="IPR032830">
    <property type="entry name" value="XPB/Ssl2_N"/>
</dbReference>
<dbReference type="Pfam" id="PF16203">
    <property type="entry name" value="ERCC3_RAD25_C"/>
    <property type="match status" value="1"/>
</dbReference>
<dbReference type="CDD" id="cd18789">
    <property type="entry name" value="SF2_C_XPB"/>
    <property type="match status" value="1"/>
</dbReference>
<comment type="catalytic activity">
    <reaction evidence="9">
        <text>ATP + H2O = ADP + phosphate + H(+)</text>
        <dbReference type="Rhea" id="RHEA:13065"/>
        <dbReference type="ChEBI" id="CHEBI:15377"/>
        <dbReference type="ChEBI" id="CHEBI:15378"/>
        <dbReference type="ChEBI" id="CHEBI:30616"/>
        <dbReference type="ChEBI" id="CHEBI:43474"/>
        <dbReference type="ChEBI" id="CHEBI:456216"/>
        <dbReference type="EC" id="5.6.2.4"/>
    </reaction>
</comment>
<dbReference type="PROSITE" id="PS51194">
    <property type="entry name" value="HELICASE_CTER"/>
    <property type="match status" value="1"/>
</dbReference>
<evidence type="ECO:0000256" key="1">
    <source>
        <dbReference type="ARBA" id="ARBA00006637"/>
    </source>
</evidence>
<reference evidence="12" key="1">
    <citation type="submission" date="2022-04" db="EMBL/GenBank/DDBJ databases">
        <title>Paenibacillus mangrovi sp. nov., a novel endophytic bacterium isolated from bark of Kandelia candel.</title>
        <authorList>
            <person name="Tuo L."/>
        </authorList>
    </citation>
    <scope>NUCLEOTIDE SEQUENCE</scope>
    <source>
        <strain evidence="12">KQZ6P-2</strain>
    </source>
</reference>
<evidence type="ECO:0000256" key="2">
    <source>
        <dbReference type="ARBA" id="ARBA00022741"/>
    </source>
</evidence>
<dbReference type="RefSeq" id="WP_244721751.1">
    <property type="nucleotide sequence ID" value="NZ_JALIRP010000002.1"/>
</dbReference>
<dbReference type="InterPro" id="IPR027417">
    <property type="entry name" value="P-loop_NTPase"/>
</dbReference>
<dbReference type="Pfam" id="PF13625">
    <property type="entry name" value="Helicase_C_3"/>
    <property type="match status" value="1"/>
</dbReference>
<dbReference type="EC" id="5.6.2.4" evidence="8"/>
<dbReference type="PANTHER" id="PTHR11274">
    <property type="entry name" value="RAD25/XP-B DNA REPAIR HELICASE"/>
    <property type="match status" value="1"/>
</dbReference>
<dbReference type="SMART" id="SM00490">
    <property type="entry name" value="HELICc"/>
    <property type="match status" value="1"/>
</dbReference>
<dbReference type="InterPro" id="IPR006935">
    <property type="entry name" value="Helicase/UvrB_N"/>
</dbReference>
<organism evidence="12 13">
    <name type="scientific">Paenibacillus mangrovi</name>
    <dbReference type="NCBI Taxonomy" id="2931978"/>
    <lineage>
        <taxon>Bacteria</taxon>
        <taxon>Bacillati</taxon>
        <taxon>Bacillota</taxon>
        <taxon>Bacilli</taxon>
        <taxon>Bacillales</taxon>
        <taxon>Paenibacillaceae</taxon>
        <taxon>Paenibacillus</taxon>
    </lineage>
</organism>
<evidence type="ECO:0000313" key="13">
    <source>
        <dbReference type="Proteomes" id="UP001139347"/>
    </source>
</evidence>
<dbReference type="Gene3D" id="3.40.50.300">
    <property type="entry name" value="P-loop containing nucleotide triphosphate hydrolases"/>
    <property type="match status" value="2"/>
</dbReference>
<name>A0A9X1WMC5_9BACL</name>
<dbReference type="GO" id="GO:0016787">
    <property type="term" value="F:hydrolase activity"/>
    <property type="evidence" value="ECO:0007669"/>
    <property type="project" value="UniProtKB-KW"/>
</dbReference>
<dbReference type="SMART" id="SM00487">
    <property type="entry name" value="DEXDc"/>
    <property type="match status" value="1"/>
</dbReference>
<dbReference type="InterPro" id="IPR032438">
    <property type="entry name" value="ERCC3_RAD25_C"/>
</dbReference>
<comment type="similarity">
    <text evidence="1">Belongs to the helicase family. RAD25/XPB subfamily.</text>
</comment>
<evidence type="ECO:0000256" key="4">
    <source>
        <dbReference type="ARBA" id="ARBA00022806"/>
    </source>
</evidence>
<keyword evidence="6" id="KW-0413">Isomerase</keyword>
<dbReference type="EMBL" id="JALIRP010000002">
    <property type="protein sequence ID" value="MCJ8011286.1"/>
    <property type="molecule type" value="Genomic_DNA"/>
</dbReference>